<evidence type="ECO:0000259" key="8">
    <source>
        <dbReference type="PROSITE" id="PS51272"/>
    </source>
</evidence>
<proteinExistence type="inferred from homology"/>
<dbReference type="InterPro" id="IPR001119">
    <property type="entry name" value="SLH_dom"/>
</dbReference>
<dbReference type="InterPro" id="IPR050131">
    <property type="entry name" value="Peptidase_S8_subtilisin-like"/>
</dbReference>
<dbReference type="PROSITE" id="PS00136">
    <property type="entry name" value="SUBTILASE_ASP"/>
    <property type="match status" value="1"/>
</dbReference>
<evidence type="ECO:0000313" key="9">
    <source>
        <dbReference type="EMBL" id="PWK13498.1"/>
    </source>
</evidence>
<dbReference type="AlphaFoldDB" id="A0A316DDG0"/>
<accession>A0A316DDG0</accession>
<dbReference type="GO" id="GO:0006508">
    <property type="term" value="P:proteolysis"/>
    <property type="evidence" value="ECO:0007669"/>
    <property type="project" value="UniProtKB-KW"/>
</dbReference>
<dbReference type="PROSITE" id="PS00137">
    <property type="entry name" value="SUBTILASE_HIS"/>
    <property type="match status" value="1"/>
</dbReference>
<dbReference type="InterPro" id="IPR023828">
    <property type="entry name" value="Peptidase_S8_Ser-AS"/>
</dbReference>
<dbReference type="PANTHER" id="PTHR43806:SF11">
    <property type="entry name" value="CEREVISIN-RELATED"/>
    <property type="match status" value="1"/>
</dbReference>
<keyword evidence="2 6" id="KW-0645">Protease</keyword>
<keyword evidence="3 6" id="KW-0378">Hydrolase</keyword>
<evidence type="ECO:0000256" key="5">
    <source>
        <dbReference type="PIRSR" id="PIRSR615500-1"/>
    </source>
</evidence>
<dbReference type="PROSITE" id="PS51892">
    <property type="entry name" value="SUBTILASE"/>
    <property type="match status" value="1"/>
</dbReference>
<dbReference type="PROSITE" id="PS00138">
    <property type="entry name" value="SUBTILASE_SER"/>
    <property type="match status" value="1"/>
</dbReference>
<dbReference type="InterPro" id="IPR000209">
    <property type="entry name" value="Peptidase_S8/S53_dom"/>
</dbReference>
<gene>
    <name evidence="9" type="ORF">C7459_107167</name>
</gene>
<evidence type="ECO:0000256" key="3">
    <source>
        <dbReference type="ARBA" id="ARBA00022801"/>
    </source>
</evidence>
<dbReference type="InterPro" id="IPR023827">
    <property type="entry name" value="Peptidase_S8_Asp-AS"/>
</dbReference>
<name>A0A316DDG0_9BACL</name>
<organism evidence="9 10">
    <name type="scientific">Tumebacillus permanentifrigoris</name>
    <dbReference type="NCBI Taxonomy" id="378543"/>
    <lineage>
        <taxon>Bacteria</taxon>
        <taxon>Bacillati</taxon>
        <taxon>Bacillota</taxon>
        <taxon>Bacilli</taxon>
        <taxon>Bacillales</taxon>
        <taxon>Alicyclobacillaceae</taxon>
        <taxon>Tumebacillus</taxon>
    </lineage>
</organism>
<dbReference type="InterPro" id="IPR015500">
    <property type="entry name" value="Peptidase_S8_subtilisin-rel"/>
</dbReference>
<comment type="caution">
    <text evidence="9">The sequence shown here is derived from an EMBL/GenBank/DDBJ whole genome shotgun (WGS) entry which is preliminary data.</text>
</comment>
<evidence type="ECO:0000256" key="4">
    <source>
        <dbReference type="ARBA" id="ARBA00022825"/>
    </source>
</evidence>
<keyword evidence="4 6" id="KW-0720">Serine protease</keyword>
<dbReference type="PANTHER" id="PTHR43806">
    <property type="entry name" value="PEPTIDASE S8"/>
    <property type="match status" value="1"/>
</dbReference>
<dbReference type="RefSeq" id="WP_109688810.1">
    <property type="nucleotide sequence ID" value="NZ_QGGL01000007.1"/>
</dbReference>
<evidence type="ECO:0000313" key="10">
    <source>
        <dbReference type="Proteomes" id="UP000245634"/>
    </source>
</evidence>
<dbReference type="PRINTS" id="PR00723">
    <property type="entry name" value="SUBTILISIN"/>
</dbReference>
<reference evidence="9 10" key="1">
    <citation type="submission" date="2018-05" db="EMBL/GenBank/DDBJ databases">
        <title>Genomic Encyclopedia of Type Strains, Phase IV (KMG-IV): sequencing the most valuable type-strain genomes for metagenomic binning, comparative biology and taxonomic classification.</title>
        <authorList>
            <person name="Goeker M."/>
        </authorList>
    </citation>
    <scope>NUCLEOTIDE SEQUENCE [LARGE SCALE GENOMIC DNA]</scope>
    <source>
        <strain evidence="9 10">DSM 18773</strain>
    </source>
</reference>
<dbReference type="EMBL" id="QGGL01000007">
    <property type="protein sequence ID" value="PWK13498.1"/>
    <property type="molecule type" value="Genomic_DNA"/>
</dbReference>
<evidence type="ECO:0000256" key="7">
    <source>
        <dbReference type="RuleBase" id="RU003355"/>
    </source>
</evidence>
<dbReference type="InterPro" id="IPR022398">
    <property type="entry name" value="Peptidase_S8_His-AS"/>
</dbReference>
<dbReference type="Proteomes" id="UP000245634">
    <property type="component" value="Unassembled WGS sequence"/>
</dbReference>
<dbReference type="Pfam" id="PF00395">
    <property type="entry name" value="SLH"/>
    <property type="match status" value="2"/>
</dbReference>
<dbReference type="GO" id="GO:0004252">
    <property type="term" value="F:serine-type endopeptidase activity"/>
    <property type="evidence" value="ECO:0007669"/>
    <property type="project" value="UniProtKB-UniRule"/>
</dbReference>
<dbReference type="Pfam" id="PF00082">
    <property type="entry name" value="Peptidase_S8"/>
    <property type="match status" value="1"/>
</dbReference>
<sequence length="713" mass="75011">MKKLGITSATKLNELPMVILNVNKPQLLSLLNTAIPNLQSVYADQKLEYYLDKSVAQIGAEENRETPSMGFSGRGIGVAVLDSGIDGTHPDLKFGTRVVQNVKVVGEEAVSDYLAPTYIENVPDTDNAGGHGTHCAGIIGGDGTSSGGTYAGVAPAANLIGIGAGATIVITSALEGLDYVLTHQYQYNIQVVSNSWGSTGEFDPNNPINVATKKLHDRGISVVFAAGNEGPSANTQNPYSVAPWVIAVGAGDKEKGTLADFSSRGIRDDSLYHPSIVAPGVNIISTKAKQSVLAPLSAQDDAAMIPPAYLPYYTTMSGTSMATPHIAGVVALLEEANPNLTPDQVKSILQDTATRMPGYSEFEVGKGYVNAFAAIDKAQHLDRTYGAVVNQTFNAKYTGSVDSKSEQKAWSPAASSTFTFTVGDNAQITDFTVAWGEAANLLTVRVTAPNGTVTTTNANLLGAVYGTQTSIALNKPQKGTYKVEVLGALGTVLGLPDTVNFSHRTYYGTFSGMNDIAGHAYEGAIRTAVEKRLIDSADATNFQPNALITKGDLARWIASDFEIRQNLTQPLPYTDVPATLAPYVSALTAQAAPMRDVFWTGGNVLSGSTATTFGTQESVNRAALAVALVKAFGLDDLAQQNMTTATDFADDASIPASARGYVVVATQKGLLAGFVNQSLIEGAAPTESFKPLDNVTRAAFANSLVNSYNTFLQ</sequence>
<protein>
    <submittedName>
        <fullName evidence="9">Serine protease AprX</fullName>
    </submittedName>
</protein>
<evidence type="ECO:0000256" key="6">
    <source>
        <dbReference type="PROSITE-ProRule" id="PRU01240"/>
    </source>
</evidence>
<evidence type="ECO:0000256" key="1">
    <source>
        <dbReference type="ARBA" id="ARBA00011073"/>
    </source>
</evidence>
<dbReference type="Gene3D" id="3.40.50.200">
    <property type="entry name" value="Peptidase S8/S53 domain"/>
    <property type="match status" value="1"/>
</dbReference>
<feature type="active site" description="Charge relay system" evidence="5 6">
    <location>
        <position position="82"/>
    </location>
</feature>
<feature type="active site" description="Charge relay system" evidence="5 6">
    <location>
        <position position="320"/>
    </location>
</feature>
<evidence type="ECO:0000256" key="2">
    <source>
        <dbReference type="ARBA" id="ARBA00022670"/>
    </source>
</evidence>
<keyword evidence="10" id="KW-1185">Reference proteome</keyword>
<feature type="active site" description="Charge relay system" evidence="5 6">
    <location>
        <position position="131"/>
    </location>
</feature>
<dbReference type="InterPro" id="IPR036852">
    <property type="entry name" value="Peptidase_S8/S53_dom_sf"/>
</dbReference>
<feature type="domain" description="SLH" evidence="8">
    <location>
        <begin position="645"/>
        <end position="713"/>
    </location>
</feature>
<dbReference type="SUPFAM" id="SSF52743">
    <property type="entry name" value="Subtilisin-like"/>
    <property type="match status" value="1"/>
</dbReference>
<comment type="similarity">
    <text evidence="1 6 7">Belongs to the peptidase S8 family.</text>
</comment>
<dbReference type="PROSITE" id="PS51272">
    <property type="entry name" value="SLH"/>
    <property type="match status" value="1"/>
</dbReference>
<dbReference type="OrthoDB" id="9798386at2"/>